<gene>
    <name evidence="1" type="ORF">RHODO2019_16270</name>
</gene>
<reference evidence="1" key="1">
    <citation type="submission" date="2022-10" db="EMBL/GenBank/DDBJ databases">
        <title>Rhodococcus sp.75.</title>
        <authorList>
            <person name="Sun M."/>
        </authorList>
    </citation>
    <scope>NUCLEOTIDE SEQUENCE</scope>
    <source>
        <strain evidence="1">75</strain>
    </source>
</reference>
<dbReference type="Proteomes" id="UP001164965">
    <property type="component" value="Chromosome"/>
</dbReference>
<dbReference type="InterPro" id="IPR022536">
    <property type="entry name" value="EspC"/>
</dbReference>
<proteinExistence type="predicted"/>
<dbReference type="RefSeq" id="WP_265382762.1">
    <property type="nucleotide sequence ID" value="NZ_CP110615.1"/>
</dbReference>
<evidence type="ECO:0000313" key="2">
    <source>
        <dbReference type="Proteomes" id="UP001164965"/>
    </source>
</evidence>
<organism evidence="1 2">
    <name type="scientific">Rhodococcus antarcticus</name>
    <dbReference type="NCBI Taxonomy" id="2987751"/>
    <lineage>
        <taxon>Bacteria</taxon>
        <taxon>Bacillati</taxon>
        <taxon>Actinomycetota</taxon>
        <taxon>Actinomycetes</taxon>
        <taxon>Mycobacteriales</taxon>
        <taxon>Nocardiaceae</taxon>
        <taxon>Rhodococcus</taxon>
    </lineage>
</organism>
<protein>
    <submittedName>
        <fullName evidence="1">Type VII secretion target</fullName>
    </submittedName>
</protein>
<sequence length="116" mass="11696">MAEQMTVDTGALRDTASQVGGHKGTAATLASTAAAAEVTPKSWGLVGLVTLYPAYVGSLATVTEHLGKLATAVGDASDTLTACAEIYEEAEKGFVDVITQAADELAAVQASPTVRA</sequence>
<keyword evidence="2" id="KW-1185">Reference proteome</keyword>
<dbReference type="EMBL" id="CP110615">
    <property type="protein sequence ID" value="UZJ24655.1"/>
    <property type="molecule type" value="Genomic_DNA"/>
</dbReference>
<evidence type="ECO:0000313" key="1">
    <source>
        <dbReference type="EMBL" id="UZJ24655.1"/>
    </source>
</evidence>
<dbReference type="Pfam" id="PF10824">
    <property type="entry name" value="T7SS_ESX_EspC"/>
    <property type="match status" value="1"/>
</dbReference>
<name>A0ABY6NZ30_9NOCA</name>
<accession>A0ABY6NZ30</accession>